<keyword evidence="1" id="KW-0472">Membrane</keyword>
<protein>
    <submittedName>
        <fullName evidence="2">Uncharacterized protein</fullName>
    </submittedName>
</protein>
<proteinExistence type="predicted"/>
<evidence type="ECO:0000256" key="1">
    <source>
        <dbReference type="SAM" id="Phobius"/>
    </source>
</evidence>
<dbReference type="Proteomes" id="UP001345963">
    <property type="component" value="Unassembled WGS sequence"/>
</dbReference>
<keyword evidence="3" id="KW-1185">Reference proteome</keyword>
<organism evidence="2 3">
    <name type="scientific">Ataeniobius toweri</name>
    <dbReference type="NCBI Taxonomy" id="208326"/>
    <lineage>
        <taxon>Eukaryota</taxon>
        <taxon>Metazoa</taxon>
        <taxon>Chordata</taxon>
        <taxon>Craniata</taxon>
        <taxon>Vertebrata</taxon>
        <taxon>Euteleostomi</taxon>
        <taxon>Actinopterygii</taxon>
        <taxon>Neopterygii</taxon>
        <taxon>Teleostei</taxon>
        <taxon>Neoteleostei</taxon>
        <taxon>Acanthomorphata</taxon>
        <taxon>Ovalentaria</taxon>
        <taxon>Atherinomorphae</taxon>
        <taxon>Cyprinodontiformes</taxon>
        <taxon>Goodeidae</taxon>
        <taxon>Ataeniobius</taxon>
    </lineage>
</organism>
<accession>A0ABU7AH35</accession>
<name>A0ABU7AH35_9TELE</name>
<comment type="caution">
    <text evidence="2">The sequence shown here is derived from an EMBL/GenBank/DDBJ whole genome shotgun (WGS) entry which is preliminary data.</text>
</comment>
<feature type="transmembrane region" description="Helical" evidence="1">
    <location>
        <begin position="52"/>
        <end position="73"/>
    </location>
</feature>
<gene>
    <name evidence="2" type="ORF">ATANTOWER_026501</name>
</gene>
<dbReference type="EMBL" id="JAHUTI010016122">
    <property type="protein sequence ID" value="MED6237512.1"/>
    <property type="molecule type" value="Genomic_DNA"/>
</dbReference>
<keyword evidence="1" id="KW-1133">Transmembrane helix</keyword>
<evidence type="ECO:0000313" key="3">
    <source>
        <dbReference type="Proteomes" id="UP001345963"/>
    </source>
</evidence>
<reference evidence="2 3" key="1">
    <citation type="submission" date="2021-07" db="EMBL/GenBank/DDBJ databases">
        <authorList>
            <person name="Palmer J.M."/>
        </authorList>
    </citation>
    <scope>NUCLEOTIDE SEQUENCE [LARGE SCALE GENOMIC DNA]</scope>
    <source>
        <strain evidence="2 3">AT_MEX2019</strain>
        <tissue evidence="2">Muscle</tissue>
    </source>
</reference>
<evidence type="ECO:0000313" key="2">
    <source>
        <dbReference type="EMBL" id="MED6237512.1"/>
    </source>
</evidence>
<keyword evidence="1" id="KW-0812">Transmembrane</keyword>
<sequence length="125" mass="14653">MRHFIESNNSLFVLYINRLHCFGGIFSLKRTQALEKNYFNIFKLSKQNKNSILAVFFFFSFVDVWYCLAQSLLNSNAAHYQQFSMENIKRLKQALFPPSPSTMHALCEEGHTDAVQFLKREDLMS</sequence>